<dbReference type="InterPro" id="IPR009003">
    <property type="entry name" value="Peptidase_S1_PA"/>
</dbReference>
<protein>
    <submittedName>
        <fullName evidence="4">Serine proteinase stubble-like protein</fullName>
    </submittedName>
</protein>
<dbReference type="OrthoDB" id="6510126at2759"/>
<dbReference type="PROSITE" id="PS00134">
    <property type="entry name" value="TRYPSIN_HIS"/>
    <property type="match status" value="1"/>
</dbReference>
<feature type="chain" id="PRO_5019318950" evidence="2">
    <location>
        <begin position="22"/>
        <end position="170"/>
    </location>
</feature>
<reference evidence="4 5" key="1">
    <citation type="journal article" date="2018" name="Gigascience">
        <title>Genomes of trombidid mites reveal novel predicted allergens and laterally-transferred genes associated with secondary metabolism.</title>
        <authorList>
            <person name="Dong X."/>
            <person name="Chaisiri K."/>
            <person name="Xia D."/>
            <person name="Armstrong S.D."/>
            <person name="Fang Y."/>
            <person name="Donnelly M.J."/>
            <person name="Kadowaki T."/>
            <person name="McGarry J.W."/>
            <person name="Darby A.C."/>
            <person name="Makepeace B.L."/>
        </authorList>
    </citation>
    <scope>NUCLEOTIDE SEQUENCE [LARGE SCALE GENOMIC DNA]</scope>
    <source>
        <strain evidence="4">UoL-UT</strain>
    </source>
</reference>
<gene>
    <name evidence="4" type="ORF">B4U80_08355</name>
</gene>
<dbReference type="Gene3D" id="2.40.10.10">
    <property type="entry name" value="Trypsin-like serine proteases"/>
    <property type="match status" value="1"/>
</dbReference>
<accession>A0A443SMD7</accession>
<dbReference type="Pfam" id="PF00089">
    <property type="entry name" value="Trypsin"/>
    <property type="match status" value="1"/>
</dbReference>
<feature type="signal peptide" evidence="2">
    <location>
        <begin position="1"/>
        <end position="21"/>
    </location>
</feature>
<dbReference type="AlphaFoldDB" id="A0A443SMD7"/>
<organism evidence="4 5">
    <name type="scientific">Leptotrombidium deliense</name>
    <dbReference type="NCBI Taxonomy" id="299467"/>
    <lineage>
        <taxon>Eukaryota</taxon>
        <taxon>Metazoa</taxon>
        <taxon>Ecdysozoa</taxon>
        <taxon>Arthropoda</taxon>
        <taxon>Chelicerata</taxon>
        <taxon>Arachnida</taxon>
        <taxon>Acari</taxon>
        <taxon>Acariformes</taxon>
        <taxon>Trombidiformes</taxon>
        <taxon>Prostigmata</taxon>
        <taxon>Anystina</taxon>
        <taxon>Parasitengona</taxon>
        <taxon>Trombiculoidea</taxon>
        <taxon>Trombiculidae</taxon>
        <taxon>Leptotrombidium</taxon>
    </lineage>
</organism>
<dbReference type="GO" id="GO:0004252">
    <property type="term" value="F:serine-type endopeptidase activity"/>
    <property type="evidence" value="ECO:0007669"/>
    <property type="project" value="InterPro"/>
</dbReference>
<evidence type="ECO:0000256" key="2">
    <source>
        <dbReference type="SAM" id="SignalP"/>
    </source>
</evidence>
<keyword evidence="5" id="KW-1185">Reference proteome</keyword>
<dbReference type="InterPro" id="IPR001254">
    <property type="entry name" value="Trypsin_dom"/>
</dbReference>
<dbReference type="GO" id="GO:0006508">
    <property type="term" value="P:proteolysis"/>
    <property type="evidence" value="ECO:0007669"/>
    <property type="project" value="InterPro"/>
</dbReference>
<dbReference type="STRING" id="299467.A0A443SMD7"/>
<dbReference type="InterPro" id="IPR018114">
    <property type="entry name" value="TRYPSIN_HIS"/>
</dbReference>
<dbReference type="VEuPathDB" id="VectorBase:LDEU003347"/>
<evidence type="ECO:0000313" key="4">
    <source>
        <dbReference type="EMBL" id="RWS28694.1"/>
    </source>
</evidence>
<dbReference type="Proteomes" id="UP000288716">
    <property type="component" value="Unassembled WGS sequence"/>
</dbReference>
<name>A0A443SMD7_9ACAR</name>
<dbReference type="PANTHER" id="PTHR24252:SF8">
    <property type="entry name" value="ACROSIN"/>
    <property type="match status" value="1"/>
</dbReference>
<dbReference type="PROSITE" id="PS50240">
    <property type="entry name" value="TRYPSIN_DOM"/>
    <property type="match status" value="1"/>
</dbReference>
<dbReference type="InterPro" id="IPR043504">
    <property type="entry name" value="Peptidase_S1_PA_chymotrypsin"/>
</dbReference>
<keyword evidence="1" id="KW-1015">Disulfide bond</keyword>
<dbReference type="EMBL" id="NCKV01001261">
    <property type="protein sequence ID" value="RWS28694.1"/>
    <property type="molecule type" value="Genomic_DNA"/>
</dbReference>
<sequence>MSWIAVCLILTIQICIGNKQGEKVRKKYNPYEVSVGFNPYYNGYDYHSYGQQSPYGSYGYGYGQNRGGRVPKPKPVPKPQTEQPFDELNTAESFNKNSISLSPPDCGKARSLAIGGRIVGGREAQDKELPWQVSIQVNHLPSSRGEYTQYCGASIINQRWIITAAHCMTG</sequence>
<proteinExistence type="predicted"/>
<comment type="caution">
    <text evidence="4">The sequence shown here is derived from an EMBL/GenBank/DDBJ whole genome shotgun (WGS) entry which is preliminary data.</text>
</comment>
<evidence type="ECO:0000256" key="1">
    <source>
        <dbReference type="ARBA" id="ARBA00023157"/>
    </source>
</evidence>
<keyword evidence="2" id="KW-0732">Signal</keyword>
<evidence type="ECO:0000259" key="3">
    <source>
        <dbReference type="PROSITE" id="PS50240"/>
    </source>
</evidence>
<dbReference type="PANTHER" id="PTHR24252">
    <property type="entry name" value="ACROSIN-RELATED"/>
    <property type="match status" value="1"/>
</dbReference>
<feature type="domain" description="Peptidase S1" evidence="3">
    <location>
        <begin position="118"/>
        <end position="170"/>
    </location>
</feature>
<evidence type="ECO:0000313" key="5">
    <source>
        <dbReference type="Proteomes" id="UP000288716"/>
    </source>
</evidence>
<dbReference type="SUPFAM" id="SSF50494">
    <property type="entry name" value="Trypsin-like serine proteases"/>
    <property type="match status" value="1"/>
</dbReference>